<evidence type="ECO:0000313" key="6">
    <source>
        <dbReference type="EMBL" id="KAG2304563.1"/>
    </source>
</evidence>
<reference evidence="6 7" key="1">
    <citation type="submission" date="2020-02" db="EMBL/GenBank/DDBJ databases">
        <authorList>
            <person name="Ma Q."/>
            <person name="Huang Y."/>
            <person name="Song X."/>
            <person name="Pei D."/>
        </authorList>
    </citation>
    <scope>NUCLEOTIDE SEQUENCE [LARGE SCALE GENOMIC DNA]</scope>
    <source>
        <strain evidence="6">Sxm20200214</strain>
        <tissue evidence="6">Leaf</tissue>
    </source>
</reference>
<dbReference type="InterPro" id="IPR003653">
    <property type="entry name" value="Peptidase_C48_C"/>
</dbReference>
<dbReference type="AlphaFoldDB" id="A0A8X7SEB5"/>
<comment type="caution">
    <text evidence="6">The sequence shown here is derived from an EMBL/GenBank/DDBJ whole genome shotgun (WGS) entry which is preliminary data.</text>
</comment>
<dbReference type="EMBL" id="JAAMPC010000007">
    <property type="protein sequence ID" value="KAG2304563.1"/>
    <property type="molecule type" value="Genomic_DNA"/>
</dbReference>
<proteinExistence type="inferred from homology"/>
<gene>
    <name evidence="6" type="ORF">Bca52824_033214</name>
</gene>
<evidence type="ECO:0000259" key="5">
    <source>
        <dbReference type="Pfam" id="PF02902"/>
    </source>
</evidence>
<keyword evidence="2" id="KW-0645">Protease</keyword>
<evidence type="ECO:0000256" key="2">
    <source>
        <dbReference type="ARBA" id="ARBA00022670"/>
    </source>
</evidence>
<dbReference type="Pfam" id="PF02902">
    <property type="entry name" value="Peptidase_C48"/>
    <property type="match status" value="1"/>
</dbReference>
<dbReference type="GO" id="GO:0006508">
    <property type="term" value="P:proteolysis"/>
    <property type="evidence" value="ECO:0007669"/>
    <property type="project" value="UniProtKB-KW"/>
</dbReference>
<accession>A0A8X7SEB5</accession>
<organism evidence="6 7">
    <name type="scientific">Brassica carinata</name>
    <name type="common">Ethiopian mustard</name>
    <name type="synonym">Abyssinian cabbage</name>
    <dbReference type="NCBI Taxonomy" id="52824"/>
    <lineage>
        <taxon>Eukaryota</taxon>
        <taxon>Viridiplantae</taxon>
        <taxon>Streptophyta</taxon>
        <taxon>Embryophyta</taxon>
        <taxon>Tracheophyta</taxon>
        <taxon>Spermatophyta</taxon>
        <taxon>Magnoliopsida</taxon>
        <taxon>eudicotyledons</taxon>
        <taxon>Gunneridae</taxon>
        <taxon>Pentapetalae</taxon>
        <taxon>rosids</taxon>
        <taxon>malvids</taxon>
        <taxon>Brassicales</taxon>
        <taxon>Brassicaceae</taxon>
        <taxon>Brassiceae</taxon>
        <taxon>Brassica</taxon>
    </lineage>
</organism>
<dbReference type="SUPFAM" id="SSF54001">
    <property type="entry name" value="Cysteine proteinases"/>
    <property type="match status" value="1"/>
</dbReference>
<dbReference type="GO" id="GO:0008234">
    <property type="term" value="F:cysteine-type peptidase activity"/>
    <property type="evidence" value="ECO:0007669"/>
    <property type="project" value="InterPro"/>
</dbReference>
<keyword evidence="3" id="KW-0378">Hydrolase</keyword>
<comment type="similarity">
    <text evidence="1">Belongs to the peptidase C48 family.</text>
</comment>
<feature type="region of interest" description="Disordered" evidence="4">
    <location>
        <begin position="251"/>
        <end position="301"/>
    </location>
</feature>
<protein>
    <recommendedName>
        <fullName evidence="5">Ubiquitin-like protease family profile domain-containing protein</fullName>
    </recommendedName>
</protein>
<feature type="domain" description="Ubiquitin-like protease family profile" evidence="5">
    <location>
        <begin position="592"/>
        <end position="714"/>
    </location>
</feature>
<evidence type="ECO:0000256" key="1">
    <source>
        <dbReference type="ARBA" id="ARBA00005234"/>
    </source>
</evidence>
<feature type="compositionally biased region" description="Basic and acidic residues" evidence="4">
    <location>
        <begin position="425"/>
        <end position="439"/>
    </location>
</feature>
<name>A0A8X7SEB5_BRACI</name>
<evidence type="ECO:0000256" key="4">
    <source>
        <dbReference type="SAM" id="MobiDB-lite"/>
    </source>
</evidence>
<feature type="region of interest" description="Disordered" evidence="4">
    <location>
        <begin position="1"/>
        <end position="37"/>
    </location>
</feature>
<feature type="region of interest" description="Disordered" evidence="4">
    <location>
        <begin position="203"/>
        <end position="222"/>
    </location>
</feature>
<sequence length="725" mass="81082">MDCHSQFAQGGRVTRSQSKPAKPPKLRNSRNTTKPPPRYAAAIHAVSAAERLFAPNRYPDKPRLNIYSKANIIGSIVKTLAGTPELQSLLESQFGCLFHLPVARCLNSEKLCDPFVPQKARTGPLALAASEDEGVVGRMWRKLFETEDLDLLHRPDCSCGWTYSLWPQTSAFNSVICRNAGNIKGVISLVVMLPSHLSLLGGPSRPRRGFGKEPELSESGGISEEVKSWFRRELSAQLGALREEIYGWTHPNENASVGVDNQEISNNDSSREVAQPDNAYNPPNIAEGGSTPPPDEPVLSKDPAAFESQSAVPTTSDAQEVRRENDRCTDIEPLHCRCTEVPTAGLNLLATMGGYFVERLKKSRKRLRRVEKEAEGVGQSENGQMAMVLYGKPTAYALPSEYVCYQQVCHESHNVGNPAPCPPIPEKKEASPKNSEDYKTPLEHDILSDFRTPDVAKGGKRRYQTRSATIQAGEEKSIMTSSNKVEQGRGKLIRKRSTKIGGVYTPDRRLKELFHSCRKPEYTPLAEVDVKTEFSIIIGGYSLKSVLPVLSKTNQLETYQGKRIALMDYSPLSCILSMYPQFEEAYACRNRVYVPMLWGKDHWVGLVIELHNKRVEILDFLQHMTPLLRSLPYVLTAYLPPSVWPPPEEGCSFTWDRPGNIYFNERSGDYGPCAVKFLEMHAAGCTYDDMAQITDDMVDRFREKYAMDTYQEFIGSAEVFNPVCE</sequence>
<evidence type="ECO:0000256" key="3">
    <source>
        <dbReference type="ARBA" id="ARBA00022801"/>
    </source>
</evidence>
<dbReference type="InterPro" id="IPR038765">
    <property type="entry name" value="Papain-like_cys_pep_sf"/>
</dbReference>
<feature type="region of interest" description="Disordered" evidence="4">
    <location>
        <begin position="416"/>
        <end position="439"/>
    </location>
</feature>
<keyword evidence="7" id="KW-1185">Reference proteome</keyword>
<evidence type="ECO:0000313" key="7">
    <source>
        <dbReference type="Proteomes" id="UP000886595"/>
    </source>
</evidence>
<dbReference type="Proteomes" id="UP000886595">
    <property type="component" value="Unassembled WGS sequence"/>
</dbReference>
<dbReference type="Gene3D" id="3.40.395.10">
    <property type="entry name" value="Adenoviral Proteinase, Chain A"/>
    <property type="match status" value="1"/>
</dbReference>